<dbReference type="InterPro" id="IPR036390">
    <property type="entry name" value="WH_DNA-bd_sf"/>
</dbReference>
<dbReference type="AlphaFoldDB" id="A0A399NW67"/>
<protein>
    <submittedName>
        <fullName evidence="1">MarR family transcriptional regulator</fullName>
    </submittedName>
</protein>
<dbReference type="Gene3D" id="1.10.10.10">
    <property type="entry name" value="Winged helix-like DNA-binding domain superfamily/Winged helix DNA-binding domain"/>
    <property type="match status" value="1"/>
</dbReference>
<dbReference type="RefSeq" id="WP_043588568.1">
    <property type="nucleotide sequence ID" value="NZ_QWEC01000035.1"/>
</dbReference>
<organism evidence="1 2">
    <name type="scientific">Clavibacter michiganensis</name>
    <dbReference type="NCBI Taxonomy" id="28447"/>
    <lineage>
        <taxon>Bacteria</taxon>
        <taxon>Bacillati</taxon>
        <taxon>Actinomycetota</taxon>
        <taxon>Actinomycetes</taxon>
        <taxon>Micrococcales</taxon>
        <taxon>Microbacteriaceae</taxon>
        <taxon>Clavibacter</taxon>
    </lineage>
</organism>
<sequence length="140" mass="15050">MSEPSAHEELISSMATVFDLMDAATLDAWEGLTGLQIQLLRVVATGMQVDRQSLSMWTRTSRAALVPSLAALLQRRILVEEADGEGARLVVGPAGRQLLETVMRARTGWIRGACASVQPPVDEGELRRAIGALQRIADGA</sequence>
<dbReference type="InterPro" id="IPR036388">
    <property type="entry name" value="WH-like_DNA-bd_sf"/>
</dbReference>
<dbReference type="EMBL" id="QWEC01000035">
    <property type="protein sequence ID" value="RII98184.1"/>
    <property type="molecule type" value="Genomic_DNA"/>
</dbReference>
<gene>
    <name evidence="1" type="ORF">DZF96_04115</name>
</gene>
<evidence type="ECO:0000313" key="2">
    <source>
        <dbReference type="Proteomes" id="UP000266298"/>
    </source>
</evidence>
<evidence type="ECO:0000313" key="1">
    <source>
        <dbReference type="EMBL" id="RII98184.1"/>
    </source>
</evidence>
<dbReference type="Proteomes" id="UP000266298">
    <property type="component" value="Unassembled WGS sequence"/>
</dbReference>
<accession>A0A399NW67</accession>
<dbReference type="SUPFAM" id="SSF46785">
    <property type="entry name" value="Winged helix' DNA-binding domain"/>
    <property type="match status" value="1"/>
</dbReference>
<proteinExistence type="predicted"/>
<comment type="caution">
    <text evidence="1">The sequence shown here is derived from an EMBL/GenBank/DDBJ whole genome shotgun (WGS) entry which is preliminary data.</text>
</comment>
<reference evidence="1 2" key="1">
    <citation type="submission" date="2018-08" db="EMBL/GenBank/DDBJ databases">
        <title>Genome Sequence of Clavibacter michiganensis Subspecies type strains, and the Atypical Peach-Colored Strains Isolated from Tomato.</title>
        <authorList>
            <person name="Osdaghi E."/>
            <person name="Portier P."/>
            <person name="Briand M."/>
            <person name="Jacques M.-A."/>
        </authorList>
    </citation>
    <scope>NUCLEOTIDE SEQUENCE [LARGE SCALE GENOMIC DNA]</scope>
    <source>
        <strain evidence="1 2">CFBP 7493</strain>
    </source>
</reference>
<name>A0A399NW67_9MICO</name>